<proteinExistence type="predicted"/>
<evidence type="ECO:0000313" key="2">
    <source>
        <dbReference type="Proteomes" id="UP000297195"/>
    </source>
</evidence>
<sequence length="231" mass="26873">MNRELLKSTAMFVLDLAMELEYQRRHPREKCIEYGPLDFTFDDEGECVVRHHDGRLGEISIDPDEITVNVSYRNKGVTIRTQSDKRLAPRDIMDIVGDFLDYDHHEDEPVTEVKSIIAPRSSSDNPPILKWLLIPYIEYLYKTRDESLSGLDYEMWYTQELGLGKQLFDAIQSTSLEDISEMTFVNTMGELGYLPQENFDDNVRTLVKLLIETDTFPLNLTPLCIKWMPKQ</sequence>
<reference evidence="1 2" key="1">
    <citation type="submission" date="2019-03" db="EMBL/GenBank/DDBJ databases">
        <authorList>
            <person name="Kim S.G."/>
            <person name="Park S.C."/>
        </authorList>
    </citation>
    <scope>NUCLEOTIDE SEQUENCE [LARGE SCALE GENOMIC DNA]</scope>
</reference>
<name>A0A4D6DWV8_9CAUD</name>
<gene>
    <name evidence="1" type="ORF">pETSU_260</name>
</gene>
<protein>
    <submittedName>
        <fullName evidence="1">Uncharacterized protein</fullName>
    </submittedName>
</protein>
<accession>A0A4D6DWV8</accession>
<keyword evidence="2" id="KW-1185">Reference proteome</keyword>
<organism evidence="1 2">
    <name type="scientific">Edwardsiella phage pEt-SU</name>
    <dbReference type="NCBI Taxonomy" id="2562142"/>
    <lineage>
        <taxon>Viruses</taxon>
        <taxon>Duplodnaviria</taxon>
        <taxon>Heunggongvirae</taxon>
        <taxon>Uroviricota</taxon>
        <taxon>Caudoviricetes</taxon>
        <taxon>Chimalliviridae</taxon>
        <taxon>Petsuvirus</taxon>
        <taxon>Petsuvirus pEtSU</taxon>
    </lineage>
</organism>
<evidence type="ECO:0000313" key="1">
    <source>
        <dbReference type="EMBL" id="QBZ70841.1"/>
    </source>
</evidence>
<dbReference type="EMBL" id="MK689364">
    <property type="protein sequence ID" value="QBZ70841.1"/>
    <property type="molecule type" value="Genomic_DNA"/>
</dbReference>
<dbReference type="Proteomes" id="UP000297195">
    <property type="component" value="Segment"/>
</dbReference>